<keyword evidence="3" id="KW-0735">Signal-anchor</keyword>
<evidence type="ECO:0000313" key="5">
    <source>
        <dbReference type="EMBL" id="RVX66569.1"/>
    </source>
</evidence>
<proteinExistence type="inferred from homology"/>
<evidence type="ECO:0000256" key="2">
    <source>
        <dbReference type="ARBA" id="ARBA00009486"/>
    </source>
</evidence>
<organism evidence="5 6">
    <name type="scientific">Exophiala mesophila</name>
    <name type="common">Black yeast-like fungus</name>
    <dbReference type="NCBI Taxonomy" id="212818"/>
    <lineage>
        <taxon>Eukaryota</taxon>
        <taxon>Fungi</taxon>
        <taxon>Dikarya</taxon>
        <taxon>Ascomycota</taxon>
        <taxon>Pezizomycotina</taxon>
        <taxon>Eurotiomycetes</taxon>
        <taxon>Chaetothyriomycetidae</taxon>
        <taxon>Chaetothyriales</taxon>
        <taxon>Herpotrichiellaceae</taxon>
        <taxon>Exophiala</taxon>
    </lineage>
</organism>
<gene>
    <name evidence="5" type="ORF">B0A52_09445</name>
</gene>
<sequence length="739" mass="85272">MASPVFERFSAPARIQRLGIFAVATLLLFVFFESSFFPEVPVPSIYRETQHSTSDYYLQWGPFEPMQIPGFVNTGMPGKRSCDTLKYNSTVGVQKSFFLTDDIQQIAMTLDSHPIVDYPDDMMNDPNLKVTDIVDKTWARLSGSSVWLPEQEVYLSVTRVIFCPTRVRSVPKMSFLRGQLLNKDWEHLDNYNITWGEKTFNFPLVFDVPAQWEQDGSLYGPEDPRIILEDGVEGAEPVIIFNMIGKRSDWKRAMYIFRPFSNFSTILTIRDTERQFTEKNWAPFFVPQEEPIKPVSKSAKLLLKATPVVRRENEYIHFIYSFKPLKILKCHLRCGDCEIVYEQEVPENFANQHREEHGSLRGGTNFVPVPIPAHMKIDPRVRVYASFPRTNIERHCDGSFYRPEFVVMVMIGDQFHMAFASESLDFGDSILELGPEDDRCGKGRILIPNSIAHWDTSAGQDIMSITFSVNDETVQVARVEGILKFVQNLPQFKTLFSQDGPFKGADSDLMNMLSSWVGDDIRGCLVEAALNYTETAQEITNPKDEEETMDPTNELLYKIHQEEEEEEEELADFEGDDIFEELSEDDEDGIPDLEGDEDLDLDADPEAEPKEDDKKEDDKKEEIKKEDDKKEGDKKEEIKKEDEKKAEDTKADEKKDEKKVDDKKDQGKKVDEKKNQDKKEDEKKDAGKADEKKEEPKKDEDKKKGLKDKQKDENEQPKRDLPPTKRHLTRHNLIHRLHS</sequence>
<dbReference type="AlphaFoldDB" id="A0A438MUL8"/>
<feature type="compositionally biased region" description="Acidic residues" evidence="4">
    <location>
        <begin position="585"/>
        <end position="606"/>
    </location>
</feature>
<evidence type="ECO:0000256" key="4">
    <source>
        <dbReference type="SAM" id="MobiDB-lite"/>
    </source>
</evidence>
<name>A0A438MUL8_EXOME</name>
<feature type="region of interest" description="Disordered" evidence="4">
    <location>
        <begin position="585"/>
        <end position="739"/>
    </location>
</feature>
<feature type="compositionally biased region" description="Basic and acidic residues" evidence="4">
    <location>
        <begin position="607"/>
        <end position="723"/>
    </location>
</feature>
<dbReference type="Proteomes" id="UP000288859">
    <property type="component" value="Unassembled WGS sequence"/>
</dbReference>
<accession>A0A438MUL8</accession>
<evidence type="ECO:0000256" key="3">
    <source>
        <dbReference type="ARBA" id="ARBA00022968"/>
    </source>
</evidence>
<evidence type="ECO:0000256" key="1">
    <source>
        <dbReference type="ARBA" id="ARBA00004606"/>
    </source>
</evidence>
<feature type="compositionally biased region" description="Basic residues" evidence="4">
    <location>
        <begin position="724"/>
        <end position="739"/>
    </location>
</feature>
<dbReference type="VEuPathDB" id="FungiDB:PV10_02593"/>
<dbReference type="OrthoDB" id="3631276at2759"/>
<evidence type="ECO:0000313" key="6">
    <source>
        <dbReference type="Proteomes" id="UP000288859"/>
    </source>
</evidence>
<reference evidence="5 6" key="1">
    <citation type="submission" date="2017-03" db="EMBL/GenBank/DDBJ databases">
        <title>Genomes of endolithic fungi from Antarctica.</title>
        <authorList>
            <person name="Coleine C."/>
            <person name="Masonjones S."/>
            <person name="Stajich J.E."/>
        </authorList>
    </citation>
    <scope>NUCLEOTIDE SEQUENCE [LARGE SCALE GENOMIC DNA]</scope>
    <source>
        <strain evidence="5 6">CCFEE 6314</strain>
    </source>
</reference>
<comment type="subcellular location">
    <subcellularLocation>
        <location evidence="1">Membrane</location>
        <topology evidence="1">Single-pass type II membrane protein</topology>
    </subcellularLocation>
</comment>
<protein>
    <submittedName>
        <fullName evidence="5">Uncharacterized protein</fullName>
    </submittedName>
</protein>
<dbReference type="InterPro" id="IPR021988">
    <property type="entry name" value="BMT1"/>
</dbReference>
<dbReference type="Pfam" id="PF12141">
    <property type="entry name" value="BMT"/>
    <property type="match status" value="2"/>
</dbReference>
<dbReference type="GO" id="GO:0000030">
    <property type="term" value="F:mannosyltransferase activity"/>
    <property type="evidence" value="ECO:0007669"/>
    <property type="project" value="InterPro"/>
</dbReference>
<comment type="caution">
    <text evidence="5">The sequence shown here is derived from an EMBL/GenBank/DDBJ whole genome shotgun (WGS) entry which is preliminary data.</text>
</comment>
<dbReference type="EMBL" id="NAJM01000059">
    <property type="protein sequence ID" value="RVX66569.1"/>
    <property type="molecule type" value="Genomic_DNA"/>
</dbReference>
<dbReference type="GO" id="GO:0016020">
    <property type="term" value="C:membrane"/>
    <property type="evidence" value="ECO:0007669"/>
    <property type="project" value="UniProtKB-SubCell"/>
</dbReference>
<comment type="similarity">
    <text evidence="2">Belongs to the BMT family.</text>
</comment>
<keyword evidence="3" id="KW-0812">Transmembrane</keyword>